<proteinExistence type="predicted"/>
<protein>
    <submittedName>
        <fullName evidence="1">Uncharacterized protein</fullName>
    </submittedName>
</protein>
<name>A0A0W8EKE0_9ZZZZ</name>
<gene>
    <name evidence="1" type="ORF">ASZ90_016659</name>
</gene>
<sequence>MATTGMSEIGIRLIARNWANIGLFDALAKKYSGTLDDQTTVARDIALTLAEKGVFDDRVREIIRQAQEDTASR</sequence>
<reference evidence="1" key="1">
    <citation type="journal article" date="2015" name="Proc. Natl. Acad. Sci. U.S.A.">
        <title>Networks of energetic and metabolic interactions define dynamics in microbial communities.</title>
        <authorList>
            <person name="Embree M."/>
            <person name="Liu J.K."/>
            <person name="Al-Bassam M.M."/>
            <person name="Zengler K."/>
        </authorList>
    </citation>
    <scope>NUCLEOTIDE SEQUENCE</scope>
</reference>
<comment type="caution">
    <text evidence="1">The sequence shown here is derived from an EMBL/GenBank/DDBJ whole genome shotgun (WGS) entry which is preliminary data.</text>
</comment>
<organism evidence="1">
    <name type="scientific">hydrocarbon metagenome</name>
    <dbReference type="NCBI Taxonomy" id="938273"/>
    <lineage>
        <taxon>unclassified sequences</taxon>
        <taxon>metagenomes</taxon>
        <taxon>ecological metagenomes</taxon>
    </lineage>
</organism>
<accession>A0A0W8EKE0</accession>
<dbReference type="AlphaFoldDB" id="A0A0W8EKE0"/>
<dbReference type="EMBL" id="LNQE01001756">
    <property type="protein sequence ID" value="KUG09207.1"/>
    <property type="molecule type" value="Genomic_DNA"/>
</dbReference>
<evidence type="ECO:0000313" key="1">
    <source>
        <dbReference type="EMBL" id="KUG09207.1"/>
    </source>
</evidence>